<gene>
    <name evidence="9" type="ORF">ABR189_18565</name>
</gene>
<dbReference type="RefSeq" id="WP_354661963.1">
    <property type="nucleotide sequence ID" value="NZ_JBEXAC010000002.1"/>
</dbReference>
<evidence type="ECO:0000256" key="1">
    <source>
        <dbReference type="ARBA" id="ARBA00004442"/>
    </source>
</evidence>
<evidence type="ECO:0000256" key="4">
    <source>
        <dbReference type="ARBA" id="ARBA00023136"/>
    </source>
</evidence>
<keyword evidence="5" id="KW-0998">Cell outer membrane</keyword>
<evidence type="ECO:0000313" key="10">
    <source>
        <dbReference type="Proteomes" id="UP001549749"/>
    </source>
</evidence>
<dbReference type="Pfam" id="PF07980">
    <property type="entry name" value="SusD_RagB"/>
    <property type="match status" value="1"/>
</dbReference>
<dbReference type="Pfam" id="PF14322">
    <property type="entry name" value="SusD-like_3"/>
    <property type="match status" value="1"/>
</dbReference>
<keyword evidence="3 6" id="KW-0732">Signal</keyword>
<dbReference type="InterPro" id="IPR012944">
    <property type="entry name" value="SusD_RagB_dom"/>
</dbReference>
<keyword evidence="10" id="KW-1185">Reference proteome</keyword>
<evidence type="ECO:0000256" key="6">
    <source>
        <dbReference type="SAM" id="SignalP"/>
    </source>
</evidence>
<feature type="signal peptide" evidence="6">
    <location>
        <begin position="1"/>
        <end position="20"/>
    </location>
</feature>
<reference evidence="9 10" key="1">
    <citation type="submission" date="2024-06" db="EMBL/GenBank/DDBJ databases">
        <title>Chitinophaga defluvii sp. nov., isolated from municipal sewage.</title>
        <authorList>
            <person name="Zhang L."/>
        </authorList>
    </citation>
    <scope>NUCLEOTIDE SEQUENCE [LARGE SCALE GENOMIC DNA]</scope>
    <source>
        <strain evidence="9 10">H8</strain>
    </source>
</reference>
<dbReference type="EMBL" id="JBEXAC010000002">
    <property type="protein sequence ID" value="MET6999398.1"/>
    <property type="molecule type" value="Genomic_DNA"/>
</dbReference>
<evidence type="ECO:0000259" key="8">
    <source>
        <dbReference type="Pfam" id="PF14322"/>
    </source>
</evidence>
<comment type="similarity">
    <text evidence="2">Belongs to the SusD family.</text>
</comment>
<dbReference type="SUPFAM" id="SSF48452">
    <property type="entry name" value="TPR-like"/>
    <property type="match status" value="1"/>
</dbReference>
<dbReference type="InterPro" id="IPR011990">
    <property type="entry name" value="TPR-like_helical_dom_sf"/>
</dbReference>
<evidence type="ECO:0000256" key="2">
    <source>
        <dbReference type="ARBA" id="ARBA00006275"/>
    </source>
</evidence>
<feature type="domain" description="SusD-like N-terminal" evidence="8">
    <location>
        <begin position="96"/>
        <end position="223"/>
    </location>
</feature>
<evidence type="ECO:0000256" key="5">
    <source>
        <dbReference type="ARBA" id="ARBA00023237"/>
    </source>
</evidence>
<accession>A0ABV2T8R2</accession>
<name>A0ABV2T8R2_9BACT</name>
<dbReference type="InterPro" id="IPR033985">
    <property type="entry name" value="SusD-like_N"/>
</dbReference>
<dbReference type="Proteomes" id="UP001549749">
    <property type="component" value="Unassembled WGS sequence"/>
</dbReference>
<organism evidence="9 10">
    <name type="scientific">Chitinophaga defluvii</name>
    <dbReference type="NCBI Taxonomy" id="3163343"/>
    <lineage>
        <taxon>Bacteria</taxon>
        <taxon>Pseudomonadati</taxon>
        <taxon>Bacteroidota</taxon>
        <taxon>Chitinophagia</taxon>
        <taxon>Chitinophagales</taxon>
        <taxon>Chitinophagaceae</taxon>
        <taxon>Chitinophaga</taxon>
    </lineage>
</organism>
<keyword evidence="4" id="KW-0472">Membrane</keyword>
<comment type="caution">
    <text evidence="9">The sequence shown here is derived from an EMBL/GenBank/DDBJ whole genome shotgun (WGS) entry which is preliminary data.</text>
</comment>
<dbReference type="Gene3D" id="1.25.40.390">
    <property type="match status" value="1"/>
</dbReference>
<evidence type="ECO:0000313" key="9">
    <source>
        <dbReference type="EMBL" id="MET6999398.1"/>
    </source>
</evidence>
<dbReference type="CDD" id="cd08977">
    <property type="entry name" value="SusD"/>
    <property type="match status" value="1"/>
</dbReference>
<sequence>MQNNISVRIVVLLTLLSAGACKKFVTIEPAPSLIKTERIFTSDKTALSAASGVYIAMRVGPTLFYNAGMTLYGGLISDEIIPSNPNSDTRAFFEADLVANNTTVTGFYALLYQVIYRCNAALEGLEGSHSLTPGLKDQLIGEMKFVRALQYYYLVNLWDDVPLVTTSDYQVNATLARTPMTKIFEWMEVELKQSVSLLQPEYPSPGKVRPNRWAALMLLARLYQQEKKWDLLEDVTTNILRSGAYSLVPGSSLQNVFAKNSSETVWELASPNETQLVGDATIFVPVSPTVRPAYTLSPGLLNSFEPNDRRGQVGTWVGKNIVNAIEYVYPRKYGQRTLIVNTSPTEYKVVFRLAEAYLLRAEARANMVEILQAQADINKIRERAGLTESAADNKELLLAAIAEERRHEFFCEWGHRWIDLKRTGMSDIVLAPLKSKWQSYDVNFPVPEKELLYNPYLVQNPGF</sequence>
<evidence type="ECO:0000256" key="3">
    <source>
        <dbReference type="ARBA" id="ARBA00022729"/>
    </source>
</evidence>
<protein>
    <submittedName>
        <fullName evidence="9">RagB/SusD family nutrient uptake outer membrane protein</fullName>
    </submittedName>
</protein>
<proteinExistence type="inferred from homology"/>
<comment type="subcellular location">
    <subcellularLocation>
        <location evidence="1">Cell outer membrane</location>
    </subcellularLocation>
</comment>
<feature type="domain" description="RagB/SusD" evidence="7">
    <location>
        <begin position="327"/>
        <end position="462"/>
    </location>
</feature>
<evidence type="ECO:0000259" key="7">
    <source>
        <dbReference type="Pfam" id="PF07980"/>
    </source>
</evidence>
<feature type="chain" id="PRO_5047301221" evidence="6">
    <location>
        <begin position="21"/>
        <end position="463"/>
    </location>
</feature>